<dbReference type="PANTHER" id="PTHR13028">
    <property type="entry name" value="RRNA PROCESSING PROTEIN EBNA1-BINDING PROTEIN-RELATED"/>
    <property type="match status" value="1"/>
</dbReference>
<evidence type="ECO:0000256" key="3">
    <source>
        <dbReference type="ARBA" id="ARBA00022517"/>
    </source>
</evidence>
<evidence type="ECO:0000313" key="8">
    <source>
        <dbReference type="EMBL" id="EER14553.1"/>
    </source>
</evidence>
<feature type="compositionally biased region" description="Gly residues" evidence="7">
    <location>
        <begin position="112"/>
        <end position="125"/>
    </location>
</feature>
<keyword evidence="3" id="KW-0690">Ribosome biogenesis</keyword>
<dbReference type="GeneID" id="9045241"/>
<dbReference type="InterPro" id="IPR008610">
    <property type="entry name" value="Ebp2"/>
</dbReference>
<dbReference type="Proteomes" id="UP000007800">
    <property type="component" value="Unassembled WGS sequence"/>
</dbReference>
<dbReference type="PANTHER" id="PTHR13028:SF0">
    <property type="entry name" value="RRNA-PROCESSING PROTEIN EBP2-RELATED"/>
    <property type="match status" value="1"/>
</dbReference>
<dbReference type="GO" id="GO:0030687">
    <property type="term" value="C:preribosome, large subunit precursor"/>
    <property type="evidence" value="ECO:0007669"/>
    <property type="project" value="TreeGrafter"/>
</dbReference>
<evidence type="ECO:0000256" key="6">
    <source>
        <dbReference type="SAM" id="Coils"/>
    </source>
</evidence>
<dbReference type="GO" id="GO:0034399">
    <property type="term" value="C:nuclear periphery"/>
    <property type="evidence" value="ECO:0007669"/>
    <property type="project" value="TreeGrafter"/>
</dbReference>
<evidence type="ECO:0000256" key="7">
    <source>
        <dbReference type="SAM" id="MobiDB-lite"/>
    </source>
</evidence>
<feature type="region of interest" description="Disordered" evidence="7">
    <location>
        <begin position="76"/>
        <end position="202"/>
    </location>
</feature>
<evidence type="ECO:0000313" key="9">
    <source>
        <dbReference type="Proteomes" id="UP000007800"/>
    </source>
</evidence>
<evidence type="ECO:0000256" key="1">
    <source>
        <dbReference type="ARBA" id="ARBA00004604"/>
    </source>
</evidence>
<feature type="compositionally biased region" description="Low complexity" evidence="7">
    <location>
        <begin position="192"/>
        <end position="202"/>
    </location>
</feature>
<dbReference type="OrthoDB" id="443772at2759"/>
<dbReference type="Pfam" id="PF05890">
    <property type="entry name" value="Ebp2"/>
    <property type="match status" value="1"/>
</dbReference>
<name>C5KLT9_PERM5</name>
<dbReference type="InParanoid" id="C5KLT9"/>
<feature type="compositionally biased region" description="Polar residues" evidence="7">
    <location>
        <begin position="153"/>
        <end position="170"/>
    </location>
</feature>
<keyword evidence="9" id="KW-1185">Reference proteome</keyword>
<protein>
    <submittedName>
        <fullName evidence="8">EBNA1 binding protein 2, putative</fullName>
    </submittedName>
</protein>
<keyword evidence="5" id="KW-0539">Nucleus</keyword>
<proteinExistence type="inferred from homology"/>
<organism evidence="9">
    <name type="scientific">Perkinsus marinus (strain ATCC 50983 / TXsc)</name>
    <dbReference type="NCBI Taxonomy" id="423536"/>
    <lineage>
        <taxon>Eukaryota</taxon>
        <taxon>Sar</taxon>
        <taxon>Alveolata</taxon>
        <taxon>Perkinsozoa</taxon>
        <taxon>Perkinsea</taxon>
        <taxon>Perkinsida</taxon>
        <taxon>Perkinsidae</taxon>
        <taxon>Perkinsus</taxon>
    </lineage>
</organism>
<gene>
    <name evidence="8" type="ORF">Pmar_PMAR002505</name>
</gene>
<dbReference type="GO" id="GO:0006364">
    <property type="term" value="P:rRNA processing"/>
    <property type="evidence" value="ECO:0007669"/>
    <property type="project" value="TreeGrafter"/>
</dbReference>
<accession>C5KLT9</accession>
<dbReference type="GO" id="GO:0042273">
    <property type="term" value="P:ribosomal large subunit biogenesis"/>
    <property type="evidence" value="ECO:0007669"/>
    <property type="project" value="TreeGrafter"/>
</dbReference>
<comment type="similarity">
    <text evidence="2">Belongs to the EBP2 family.</text>
</comment>
<feature type="compositionally biased region" description="Basic residues" evidence="7">
    <location>
        <begin position="126"/>
        <end position="139"/>
    </location>
</feature>
<feature type="coiled-coil region" evidence="6">
    <location>
        <begin position="22"/>
        <end position="49"/>
    </location>
</feature>
<dbReference type="EMBL" id="GG674165">
    <property type="protein sequence ID" value="EER14553.1"/>
    <property type="molecule type" value="Genomic_DNA"/>
</dbReference>
<feature type="compositionally biased region" description="Basic residues" evidence="7">
    <location>
        <begin position="177"/>
        <end position="191"/>
    </location>
</feature>
<dbReference type="GO" id="GO:0005730">
    <property type="term" value="C:nucleolus"/>
    <property type="evidence" value="ECO:0007669"/>
    <property type="project" value="UniProtKB-SubCell"/>
</dbReference>
<evidence type="ECO:0000256" key="5">
    <source>
        <dbReference type="ARBA" id="ARBA00023242"/>
    </source>
</evidence>
<dbReference type="RefSeq" id="XP_002782758.1">
    <property type="nucleotide sequence ID" value="XM_002782712.1"/>
</dbReference>
<evidence type="ECO:0000256" key="2">
    <source>
        <dbReference type="ARBA" id="ARBA00007336"/>
    </source>
</evidence>
<reference evidence="8 9" key="1">
    <citation type="submission" date="2008-07" db="EMBL/GenBank/DDBJ databases">
        <authorList>
            <person name="El-Sayed N."/>
            <person name="Caler E."/>
            <person name="Inman J."/>
            <person name="Amedeo P."/>
            <person name="Hass B."/>
            <person name="Wortman J."/>
        </authorList>
    </citation>
    <scope>NUCLEOTIDE SEQUENCE [LARGE SCALE GENOMIC DNA]</scope>
    <source>
        <strain evidence="9">ATCC 50983 / TXsc</strain>
    </source>
</reference>
<sequence>MGIEANRPDDFYAEMLKTDQQMGKIRENLADQQKRIEIVEDRKRKQAEKKFGKKMQVAAAQARAAQKRENLAEIEKWKEAKGEDESASVGKTLEKVSKKGAQRSAEMEGASHGKGGKGGKAGKGGKGGKGRVNKKRVAKDKKYGQGGPKRVLKNNSADSCRDVSSFNASKHSPMGKGKGKGKGKGVRKPIKKGAAAAAAGKR</sequence>
<comment type="subcellular location">
    <subcellularLocation>
        <location evidence="1">Nucleus</location>
        <location evidence="1">Nucleolus</location>
    </subcellularLocation>
</comment>
<keyword evidence="4 6" id="KW-0175">Coiled coil</keyword>
<dbReference type="AlphaFoldDB" id="C5KLT9"/>
<evidence type="ECO:0000256" key="4">
    <source>
        <dbReference type="ARBA" id="ARBA00023054"/>
    </source>
</evidence>